<feature type="region of interest" description="Disordered" evidence="12">
    <location>
        <begin position="389"/>
        <end position="422"/>
    </location>
</feature>
<dbReference type="GO" id="GO:0003682">
    <property type="term" value="F:chromatin binding"/>
    <property type="evidence" value="ECO:0007669"/>
    <property type="project" value="TreeGrafter"/>
</dbReference>
<evidence type="ECO:0000256" key="10">
    <source>
        <dbReference type="ARBA" id="ARBA00023306"/>
    </source>
</evidence>
<evidence type="ECO:0000256" key="11">
    <source>
        <dbReference type="PIRNR" id="PIRNR017126"/>
    </source>
</evidence>
<feature type="region of interest" description="Disordered" evidence="12">
    <location>
        <begin position="224"/>
        <end position="263"/>
    </location>
</feature>
<sequence length="857" mass="93998">MKPPGAASVVELLGVVSASSLRRLRVGFADEDAPTPRPVHRTASKKRLSDVYAPDHDESFTSDPGRVPLQSVNMNDDMAEKRRRRKSAKVAMAVQISEPSEAGPSSEGATAEQGSADAPTGATAHARTKQQLLSVAQAPIINVPLDVMSSNFEEWMKMATDNKINAANSWNFALIDYFHDMSLLRNNTDNSINFQRASCTLDGCVKIWTSRVDSVGTETGKLLSNLANEGRPDDDEEGAGSDNPDGEPGQSQRKRKAHRPESTLAKNLAQLRSKKLDLEFTVDPLFRKTCADFDEGGAQGLLMNHLSLGEGPQGSLRVVFDASDAMGAGGDEEEPLLEPEDPVDLSYLRKEFLPDLDELDEKAICHSLEGFSFSKDSFSFDDTTLFRDQTPAFDGADDDDDDGGPLGGDDAPDMGAPMDMDGDPNGPPVEDFFVGDQAVEDDYVPGDFAPGDDMGPDSQQDGLDGAAPGVRAPGGAFVPFDPRRPPDERDLVMAMTGGEDGGLMMDYFDQNFLKNWAGPEHWKLRRVVRRTDTTETAPKARREKKEAFKIDFFAPLEKDSKAYAEELFAPVKRGAGITLPGPSSGKTSSRKGSKRRSAKDKERERRNDQTLPDDMHFSSRQLVTLFLKPQFSLKMRGQHVQPRGDGEIDENFWAQAAAEQAAGRAGEDGDDSTGDGGIPFNTQFFHDDFDEAGGFDDVFDGAEGATGSAVEPGEQDLLAATQGLTRRVRPEFVNYAKRAKRVDVRKLKDNIWKGLDIVVPKMEDQEEEVDAMDVDDRPATDPAEPREMTTVISGLQKTYPKDKLEEISTSFCFICLLHLANERGLKIQSDGVASHEEEEERKVGRIWDLKVYRDPEA</sequence>
<evidence type="ECO:0000256" key="2">
    <source>
        <dbReference type="ARBA" id="ARBA00004496"/>
    </source>
</evidence>
<accession>S8EL21</accession>
<keyword evidence="9 11" id="KW-0226">DNA condensation</keyword>
<evidence type="ECO:0000256" key="9">
    <source>
        <dbReference type="ARBA" id="ARBA00023067"/>
    </source>
</evidence>
<feature type="region of interest" description="Disordered" evidence="12">
    <location>
        <begin position="574"/>
        <end position="615"/>
    </location>
</feature>
<dbReference type="STRING" id="743788.S8EL21"/>
<keyword evidence="7 11" id="KW-0132">Cell division</keyword>
<evidence type="ECO:0000256" key="4">
    <source>
        <dbReference type="ARBA" id="ARBA00016065"/>
    </source>
</evidence>
<comment type="function">
    <text evidence="11">Regulatory subunit of the condensin complex, a complex required for conversion of interphase chromatin into mitotic-like condense chromosomes.</text>
</comment>
<dbReference type="InParanoid" id="S8EL21"/>
<dbReference type="PANTHER" id="PTHR13108:SF9">
    <property type="entry name" value="CONDENSIN COMPLEX SUBUNIT 2"/>
    <property type="match status" value="1"/>
</dbReference>
<dbReference type="Proteomes" id="UP000015241">
    <property type="component" value="Unassembled WGS sequence"/>
</dbReference>
<keyword evidence="6" id="KW-0963">Cytoplasm</keyword>
<feature type="compositionally biased region" description="Basic residues" evidence="12">
    <location>
        <begin position="588"/>
        <end position="598"/>
    </location>
</feature>
<proteinExistence type="inferred from homology"/>
<dbReference type="InterPro" id="IPR022816">
    <property type="entry name" value="Condensin_barren_su2"/>
</dbReference>
<comment type="subcellular location">
    <subcellularLocation>
        <location evidence="1">Chromosome</location>
    </subcellularLocation>
    <subcellularLocation>
        <location evidence="2">Cytoplasm</location>
    </subcellularLocation>
</comment>
<organism evidence="13 14">
    <name type="scientific">Fomitopsis schrenkii</name>
    <name type="common">Brown rot fungus</name>
    <dbReference type="NCBI Taxonomy" id="2126942"/>
    <lineage>
        <taxon>Eukaryota</taxon>
        <taxon>Fungi</taxon>
        <taxon>Dikarya</taxon>
        <taxon>Basidiomycota</taxon>
        <taxon>Agaricomycotina</taxon>
        <taxon>Agaricomycetes</taxon>
        <taxon>Polyporales</taxon>
        <taxon>Fomitopsis</taxon>
    </lineage>
</organism>
<feature type="compositionally biased region" description="Low complexity" evidence="12">
    <location>
        <begin position="97"/>
        <end position="109"/>
    </location>
</feature>
<keyword evidence="14" id="KW-1185">Reference proteome</keyword>
<keyword evidence="10 11" id="KW-0131">Cell cycle</keyword>
<keyword evidence="5" id="KW-0158">Chromosome</keyword>
<evidence type="ECO:0000256" key="8">
    <source>
        <dbReference type="ARBA" id="ARBA00022776"/>
    </source>
</evidence>
<evidence type="ECO:0000256" key="3">
    <source>
        <dbReference type="ARBA" id="ARBA00009471"/>
    </source>
</evidence>
<dbReference type="eggNOG" id="KOG2328">
    <property type="taxonomic scope" value="Eukaryota"/>
</dbReference>
<gene>
    <name evidence="13" type="ORF">FOMPIDRAFT_1027604</name>
</gene>
<evidence type="ECO:0000256" key="6">
    <source>
        <dbReference type="ARBA" id="ARBA00022490"/>
    </source>
</evidence>
<evidence type="ECO:0000256" key="7">
    <source>
        <dbReference type="ARBA" id="ARBA00022618"/>
    </source>
</evidence>
<keyword evidence="8 11" id="KW-0498">Mitosis</keyword>
<dbReference type="Pfam" id="PF05786">
    <property type="entry name" value="Cnd2"/>
    <property type="match status" value="1"/>
</dbReference>
<evidence type="ECO:0000256" key="5">
    <source>
        <dbReference type="ARBA" id="ARBA00022454"/>
    </source>
</evidence>
<evidence type="ECO:0000256" key="1">
    <source>
        <dbReference type="ARBA" id="ARBA00004286"/>
    </source>
</evidence>
<dbReference type="FunCoup" id="S8EL21">
    <property type="interactions" value="587"/>
</dbReference>
<feature type="compositionally biased region" description="Basic and acidic residues" evidence="12">
    <location>
        <begin position="774"/>
        <end position="785"/>
    </location>
</feature>
<protein>
    <recommendedName>
        <fullName evidence="4 11">Condensin complex subunit 2</fullName>
    </recommendedName>
</protein>
<dbReference type="PIRSF" id="PIRSF017126">
    <property type="entry name" value="Condensin_H"/>
    <property type="match status" value="1"/>
</dbReference>
<dbReference type="OrthoDB" id="362021at2759"/>
<comment type="similarity">
    <text evidence="3 11">Belongs to the CND2 (condensin subunit 2) family.</text>
</comment>
<feature type="compositionally biased region" description="Basic and acidic residues" evidence="12">
    <location>
        <begin position="47"/>
        <end position="59"/>
    </location>
</feature>
<dbReference type="EMBL" id="KE504125">
    <property type="protein sequence ID" value="EPT04898.1"/>
    <property type="molecule type" value="Genomic_DNA"/>
</dbReference>
<dbReference type="GO" id="GO:0005737">
    <property type="term" value="C:cytoplasm"/>
    <property type="evidence" value="ECO:0007669"/>
    <property type="project" value="UniProtKB-SubCell"/>
</dbReference>
<dbReference type="GO" id="GO:0051301">
    <property type="term" value="P:cell division"/>
    <property type="evidence" value="ECO:0007669"/>
    <property type="project" value="UniProtKB-KW"/>
</dbReference>
<reference evidence="13 14" key="1">
    <citation type="journal article" date="2012" name="Science">
        <title>The Paleozoic origin of enzymatic lignin decomposition reconstructed from 31 fungal genomes.</title>
        <authorList>
            <person name="Floudas D."/>
            <person name="Binder M."/>
            <person name="Riley R."/>
            <person name="Barry K."/>
            <person name="Blanchette R.A."/>
            <person name="Henrissat B."/>
            <person name="Martinez A.T."/>
            <person name="Otillar R."/>
            <person name="Spatafora J.W."/>
            <person name="Yadav J.S."/>
            <person name="Aerts A."/>
            <person name="Benoit I."/>
            <person name="Boyd A."/>
            <person name="Carlson A."/>
            <person name="Copeland A."/>
            <person name="Coutinho P.M."/>
            <person name="de Vries R.P."/>
            <person name="Ferreira P."/>
            <person name="Findley K."/>
            <person name="Foster B."/>
            <person name="Gaskell J."/>
            <person name="Glotzer D."/>
            <person name="Gorecki P."/>
            <person name="Heitman J."/>
            <person name="Hesse C."/>
            <person name="Hori C."/>
            <person name="Igarashi K."/>
            <person name="Jurgens J.A."/>
            <person name="Kallen N."/>
            <person name="Kersten P."/>
            <person name="Kohler A."/>
            <person name="Kuees U."/>
            <person name="Kumar T.K.A."/>
            <person name="Kuo A."/>
            <person name="LaButti K."/>
            <person name="Larrondo L.F."/>
            <person name="Lindquist E."/>
            <person name="Ling A."/>
            <person name="Lombard V."/>
            <person name="Lucas S."/>
            <person name="Lundell T."/>
            <person name="Martin R."/>
            <person name="McLaughlin D.J."/>
            <person name="Morgenstern I."/>
            <person name="Morin E."/>
            <person name="Murat C."/>
            <person name="Nagy L.G."/>
            <person name="Nolan M."/>
            <person name="Ohm R.A."/>
            <person name="Patyshakuliyeva A."/>
            <person name="Rokas A."/>
            <person name="Ruiz-Duenas F.J."/>
            <person name="Sabat G."/>
            <person name="Salamov A."/>
            <person name="Samejima M."/>
            <person name="Schmutz J."/>
            <person name="Slot J.C."/>
            <person name="St John F."/>
            <person name="Stenlid J."/>
            <person name="Sun H."/>
            <person name="Sun S."/>
            <person name="Syed K."/>
            <person name="Tsang A."/>
            <person name="Wiebenga A."/>
            <person name="Young D."/>
            <person name="Pisabarro A."/>
            <person name="Eastwood D.C."/>
            <person name="Martin F."/>
            <person name="Cullen D."/>
            <person name="Grigoriev I.V."/>
            <person name="Hibbett D.S."/>
        </authorList>
    </citation>
    <scope>NUCLEOTIDE SEQUENCE</scope>
    <source>
        <strain evidence="14">FP-58527</strain>
    </source>
</reference>
<evidence type="ECO:0000313" key="13">
    <source>
        <dbReference type="EMBL" id="EPT04898.1"/>
    </source>
</evidence>
<dbReference type="GO" id="GO:0000796">
    <property type="term" value="C:condensin complex"/>
    <property type="evidence" value="ECO:0007669"/>
    <property type="project" value="InterPro"/>
</dbReference>
<evidence type="ECO:0000313" key="14">
    <source>
        <dbReference type="Proteomes" id="UP000015241"/>
    </source>
</evidence>
<evidence type="ECO:0000256" key="12">
    <source>
        <dbReference type="SAM" id="MobiDB-lite"/>
    </source>
</evidence>
<dbReference type="GO" id="GO:0007076">
    <property type="term" value="P:mitotic chromosome condensation"/>
    <property type="evidence" value="ECO:0007669"/>
    <property type="project" value="InterPro"/>
</dbReference>
<feature type="compositionally biased region" description="Basic and acidic residues" evidence="12">
    <location>
        <begin position="599"/>
        <end position="615"/>
    </location>
</feature>
<feature type="region of interest" description="Disordered" evidence="12">
    <location>
        <begin position="28"/>
        <end position="127"/>
    </location>
</feature>
<name>S8EL21_FOMSC</name>
<feature type="region of interest" description="Disordered" evidence="12">
    <location>
        <begin position="766"/>
        <end position="785"/>
    </location>
</feature>
<dbReference type="PANTHER" id="PTHR13108">
    <property type="entry name" value="CONDENSIN COMPLEX SUBUNIT 2"/>
    <property type="match status" value="1"/>
</dbReference>
<dbReference type="HOGENOM" id="CLU_010510_0_0_1"/>
<dbReference type="AlphaFoldDB" id="S8EL21"/>